<reference evidence="2" key="1">
    <citation type="journal article" date="2019" name="Int. J. Syst. Evol. Microbiol.">
        <title>The Global Catalogue of Microorganisms (GCM) 10K type strain sequencing project: providing services to taxonomists for standard genome sequencing and annotation.</title>
        <authorList>
            <consortium name="The Broad Institute Genomics Platform"/>
            <consortium name="The Broad Institute Genome Sequencing Center for Infectious Disease"/>
            <person name="Wu L."/>
            <person name="Ma J."/>
        </authorList>
    </citation>
    <scope>NUCLEOTIDE SEQUENCE [LARGE SCALE GENOMIC DNA]</scope>
    <source>
        <strain evidence="2">KCTC 42805</strain>
    </source>
</reference>
<gene>
    <name evidence="1" type="ORF">ACFSUS_26180</name>
</gene>
<dbReference type="EMBL" id="JBHULN010000025">
    <property type="protein sequence ID" value="MFD2574151.1"/>
    <property type="molecule type" value="Genomic_DNA"/>
</dbReference>
<sequence>MMLFFTAIDKYTQFREFSCQLNLIEDGFQVISSITSQGDVIIKAHVIDGDGHMDLPVEVFDGSSFIEPIQQLREQWQEALANPVKQRTDHELILLTHQRIRQHKTRIDNCILTIDRLERLLEETKERISPGVRRFRLISHYQRIIANYQYQLTKAQACCESTMTQLNRIAV</sequence>
<proteinExistence type="predicted"/>
<dbReference type="RefSeq" id="WP_381527547.1">
    <property type="nucleotide sequence ID" value="NZ_JBHULN010000025.1"/>
</dbReference>
<organism evidence="1 2">
    <name type="scientific">Spirosoma soli</name>
    <dbReference type="NCBI Taxonomy" id="1770529"/>
    <lineage>
        <taxon>Bacteria</taxon>
        <taxon>Pseudomonadati</taxon>
        <taxon>Bacteroidota</taxon>
        <taxon>Cytophagia</taxon>
        <taxon>Cytophagales</taxon>
        <taxon>Cytophagaceae</taxon>
        <taxon>Spirosoma</taxon>
    </lineage>
</organism>
<comment type="caution">
    <text evidence="1">The sequence shown here is derived from an EMBL/GenBank/DDBJ whole genome shotgun (WGS) entry which is preliminary data.</text>
</comment>
<evidence type="ECO:0000313" key="1">
    <source>
        <dbReference type="EMBL" id="MFD2574151.1"/>
    </source>
</evidence>
<evidence type="ECO:0000313" key="2">
    <source>
        <dbReference type="Proteomes" id="UP001597469"/>
    </source>
</evidence>
<dbReference type="Proteomes" id="UP001597469">
    <property type="component" value="Unassembled WGS sequence"/>
</dbReference>
<name>A0ABW5MCC4_9BACT</name>
<accession>A0ABW5MCC4</accession>
<keyword evidence="2" id="KW-1185">Reference proteome</keyword>
<protein>
    <submittedName>
        <fullName evidence="1">Uncharacterized protein</fullName>
    </submittedName>
</protein>